<dbReference type="RefSeq" id="WP_009625811.1">
    <property type="nucleotide sequence ID" value="NZ_VBTY01000021.1"/>
</dbReference>
<evidence type="ECO:0000313" key="12">
    <source>
        <dbReference type="Proteomes" id="UP001152872"/>
    </source>
</evidence>
<comment type="catalytic activity">
    <reaction evidence="8">
        <text>L-seryl-[protein] + ATP = O-phospho-L-seryl-[protein] + ADP + H(+)</text>
        <dbReference type="Rhea" id="RHEA:17989"/>
        <dbReference type="Rhea" id="RHEA-COMP:9863"/>
        <dbReference type="Rhea" id="RHEA-COMP:11604"/>
        <dbReference type="ChEBI" id="CHEBI:15378"/>
        <dbReference type="ChEBI" id="CHEBI:29999"/>
        <dbReference type="ChEBI" id="CHEBI:30616"/>
        <dbReference type="ChEBI" id="CHEBI:83421"/>
        <dbReference type="ChEBI" id="CHEBI:456216"/>
        <dbReference type="EC" id="2.7.11.1"/>
    </reaction>
</comment>
<evidence type="ECO:0000313" key="11">
    <source>
        <dbReference type="EMBL" id="MDG3493760.1"/>
    </source>
</evidence>
<dbReference type="PANTHER" id="PTHR24363:SF0">
    <property type="entry name" value="SERINE_THREONINE KINASE LIKE DOMAIN CONTAINING 1"/>
    <property type="match status" value="1"/>
</dbReference>
<organism evidence="11 12">
    <name type="scientific">Pseudanabaena catenata USMAC16</name>
    <dbReference type="NCBI Taxonomy" id="1855837"/>
    <lineage>
        <taxon>Bacteria</taxon>
        <taxon>Bacillati</taxon>
        <taxon>Cyanobacteriota</taxon>
        <taxon>Cyanophyceae</taxon>
        <taxon>Pseudanabaenales</taxon>
        <taxon>Pseudanabaenaceae</taxon>
        <taxon>Pseudanabaena</taxon>
    </lineage>
</organism>
<dbReference type="Gene3D" id="3.40.50.300">
    <property type="entry name" value="P-loop containing nucleotide triphosphate hydrolases"/>
    <property type="match status" value="1"/>
</dbReference>
<name>A0A9X4M8L1_9CYAN</name>
<evidence type="ECO:0000256" key="6">
    <source>
        <dbReference type="ARBA" id="ARBA00022840"/>
    </source>
</evidence>
<evidence type="ECO:0000256" key="2">
    <source>
        <dbReference type="ARBA" id="ARBA00022527"/>
    </source>
</evidence>
<dbReference type="GO" id="GO:0005524">
    <property type="term" value="F:ATP binding"/>
    <property type="evidence" value="ECO:0007669"/>
    <property type="project" value="UniProtKB-UniRule"/>
</dbReference>
<sequence length="647" mass="73704">MTNAEAVLAGRYQIIKPLGGGGFGCTYLARDLQLPNKPACVVKQLKVQLHNPQEIAIAKRLFESEAKTLNDLGSHDQIPRLFAHFEQNGEFYLVQEFIEGQTLDREISGGRRWSQKELVSSLWDILQVLAFVHSSQVIHRDIKPANLIRRKRDRKIVLIDFGAVKALSKESPNFLNEANKETRTVVVGSLVYMPNEQLAGQPKFCSDIYALGIMCLQAFTGLAFKELPKEEQTNEYNCAKAVAKVNLQINRGLAAIIDKMMRYDYRQRYKDAGEVLQALERLLNITNTTNTATTLTATSTPKPPASLSPFQLEEPEGQIEVGSPFYIQRPPIEKDCCETMLRAGSLIRIKAPRQMGKSSLLSRTLAFAKYKGYQVAHLYFQQADSDVFSDLDLFLQWFCASIAAELDLEDNLDQQWQGVLGSKNKCTKYFQRYLLTAKEPPLVLGLDEVDLVFQYPKIATDFFGLLRAWHEKAKNEEIWKKLRLVIVHSKDVYIPLNINQSPFNVGLPIDLPELTLAQIAELVQRHQLSWQSVQVEQLMHLTGGHPYLVRQALYQISRGRIDWESLLRVAATEEGIYGDHLRRQFGNLREDPELLQAYKDLVSISVPLQLDSQVAFKLRSIGLVKFVGNQVIPMCDLYYQYFREVFR</sequence>
<dbReference type="InterPro" id="IPR011009">
    <property type="entry name" value="Kinase-like_dom_sf"/>
</dbReference>
<feature type="domain" description="Protein kinase" evidence="10">
    <location>
        <begin position="12"/>
        <end position="283"/>
    </location>
</feature>
<dbReference type="PANTHER" id="PTHR24363">
    <property type="entry name" value="SERINE/THREONINE PROTEIN KINASE"/>
    <property type="match status" value="1"/>
</dbReference>
<keyword evidence="3" id="KW-0808">Transferase</keyword>
<dbReference type="PROSITE" id="PS00107">
    <property type="entry name" value="PROTEIN_KINASE_ATP"/>
    <property type="match status" value="1"/>
</dbReference>
<protein>
    <recommendedName>
        <fullName evidence="1">non-specific serine/threonine protein kinase</fullName>
        <ecNumber evidence="1">2.7.11.1</ecNumber>
    </recommendedName>
</protein>
<evidence type="ECO:0000259" key="10">
    <source>
        <dbReference type="PROSITE" id="PS50011"/>
    </source>
</evidence>
<evidence type="ECO:0000256" key="8">
    <source>
        <dbReference type="ARBA" id="ARBA00048679"/>
    </source>
</evidence>
<comment type="caution">
    <text evidence="11">The sequence shown here is derived from an EMBL/GenBank/DDBJ whole genome shotgun (WGS) entry which is preliminary data.</text>
</comment>
<feature type="binding site" evidence="9">
    <location>
        <position position="43"/>
    </location>
    <ligand>
        <name>ATP</name>
        <dbReference type="ChEBI" id="CHEBI:30616"/>
    </ligand>
</feature>
<comment type="catalytic activity">
    <reaction evidence="7">
        <text>L-threonyl-[protein] + ATP = O-phospho-L-threonyl-[protein] + ADP + H(+)</text>
        <dbReference type="Rhea" id="RHEA:46608"/>
        <dbReference type="Rhea" id="RHEA-COMP:11060"/>
        <dbReference type="Rhea" id="RHEA-COMP:11605"/>
        <dbReference type="ChEBI" id="CHEBI:15378"/>
        <dbReference type="ChEBI" id="CHEBI:30013"/>
        <dbReference type="ChEBI" id="CHEBI:30616"/>
        <dbReference type="ChEBI" id="CHEBI:61977"/>
        <dbReference type="ChEBI" id="CHEBI:456216"/>
        <dbReference type="EC" id="2.7.11.1"/>
    </reaction>
</comment>
<dbReference type="Gene3D" id="3.30.200.20">
    <property type="entry name" value="Phosphorylase Kinase, domain 1"/>
    <property type="match status" value="1"/>
</dbReference>
<evidence type="ECO:0000256" key="1">
    <source>
        <dbReference type="ARBA" id="ARBA00012513"/>
    </source>
</evidence>
<keyword evidence="12" id="KW-1185">Reference proteome</keyword>
<evidence type="ECO:0000256" key="5">
    <source>
        <dbReference type="ARBA" id="ARBA00022777"/>
    </source>
</evidence>
<dbReference type="SMART" id="SM00220">
    <property type="entry name" value="S_TKc"/>
    <property type="match status" value="1"/>
</dbReference>
<dbReference type="Pfam" id="PF14516">
    <property type="entry name" value="AAA_35"/>
    <property type="match status" value="1"/>
</dbReference>
<dbReference type="SUPFAM" id="SSF56112">
    <property type="entry name" value="Protein kinase-like (PK-like)"/>
    <property type="match status" value="1"/>
</dbReference>
<dbReference type="InterPro" id="IPR000719">
    <property type="entry name" value="Prot_kinase_dom"/>
</dbReference>
<evidence type="ECO:0000256" key="3">
    <source>
        <dbReference type="ARBA" id="ARBA00022679"/>
    </source>
</evidence>
<keyword evidence="5" id="KW-0418">Kinase</keyword>
<keyword evidence="2" id="KW-0723">Serine/threonine-protein kinase</keyword>
<dbReference type="EC" id="2.7.11.1" evidence="1"/>
<dbReference type="PROSITE" id="PS50011">
    <property type="entry name" value="PROTEIN_KINASE_DOM"/>
    <property type="match status" value="1"/>
</dbReference>
<evidence type="ECO:0000256" key="7">
    <source>
        <dbReference type="ARBA" id="ARBA00047899"/>
    </source>
</evidence>
<proteinExistence type="predicted"/>
<dbReference type="InterPro" id="IPR027417">
    <property type="entry name" value="P-loop_NTPase"/>
</dbReference>
<gene>
    <name evidence="11" type="ORF">FEV09_04245</name>
</gene>
<accession>A0A9X4M8L1</accession>
<keyword evidence="6 9" id="KW-0067">ATP-binding</keyword>
<dbReference type="Proteomes" id="UP001152872">
    <property type="component" value="Unassembled WGS sequence"/>
</dbReference>
<evidence type="ECO:0000256" key="4">
    <source>
        <dbReference type="ARBA" id="ARBA00022741"/>
    </source>
</evidence>
<evidence type="ECO:0000256" key="9">
    <source>
        <dbReference type="PROSITE-ProRule" id="PRU10141"/>
    </source>
</evidence>
<dbReference type="AlphaFoldDB" id="A0A9X4M8L1"/>
<keyword evidence="4 9" id="KW-0547">Nucleotide-binding</keyword>
<reference evidence="11" key="1">
    <citation type="submission" date="2019-05" db="EMBL/GenBank/DDBJ databases">
        <title>Whole genome sequencing of Pseudanabaena catenata USMAC16.</title>
        <authorList>
            <person name="Khan Z."/>
            <person name="Omar W.M."/>
            <person name="Convey P."/>
            <person name="Merican F."/>
            <person name="Najimudin N."/>
        </authorList>
    </citation>
    <scope>NUCLEOTIDE SEQUENCE</scope>
    <source>
        <strain evidence="11">USMAC16</strain>
    </source>
</reference>
<dbReference type="EMBL" id="VBTY01000021">
    <property type="protein sequence ID" value="MDG3493760.1"/>
    <property type="molecule type" value="Genomic_DNA"/>
</dbReference>
<dbReference type="SUPFAM" id="SSF52540">
    <property type="entry name" value="P-loop containing nucleoside triphosphate hydrolases"/>
    <property type="match status" value="1"/>
</dbReference>
<dbReference type="InterPro" id="IPR017441">
    <property type="entry name" value="Protein_kinase_ATP_BS"/>
</dbReference>
<dbReference type="Pfam" id="PF00069">
    <property type="entry name" value="Pkinase"/>
    <property type="match status" value="1"/>
</dbReference>
<dbReference type="CDD" id="cd14014">
    <property type="entry name" value="STKc_PknB_like"/>
    <property type="match status" value="1"/>
</dbReference>
<dbReference type="Gene3D" id="1.10.510.10">
    <property type="entry name" value="Transferase(Phosphotransferase) domain 1"/>
    <property type="match status" value="1"/>
</dbReference>
<dbReference type="GO" id="GO:0004674">
    <property type="term" value="F:protein serine/threonine kinase activity"/>
    <property type="evidence" value="ECO:0007669"/>
    <property type="project" value="UniProtKB-KW"/>
</dbReference>